<keyword evidence="13" id="KW-1185">Reference proteome</keyword>
<proteinExistence type="inferred from homology"/>
<evidence type="ECO:0000256" key="9">
    <source>
        <dbReference type="ARBA" id="ARBA00039149"/>
    </source>
</evidence>
<keyword evidence="7 11" id="KW-0067">ATP-binding</keyword>
<comment type="cofactor">
    <cofactor evidence="11">
        <name>Zn(2+)</name>
        <dbReference type="ChEBI" id="CHEBI:29105"/>
    </cofactor>
    <text evidence="11">Binds 1 zinc ion per subunit.</text>
</comment>
<dbReference type="SUPFAM" id="SSF52402">
    <property type="entry name" value="Adenine nucleotide alpha hydrolases-like"/>
    <property type="match status" value="1"/>
</dbReference>
<keyword evidence="5 11" id="KW-0671">Queuosine biosynthesis</keyword>
<dbReference type="CDD" id="cd01995">
    <property type="entry name" value="QueC-like"/>
    <property type="match status" value="1"/>
</dbReference>
<evidence type="ECO:0000313" key="12">
    <source>
        <dbReference type="EMBL" id="MCB8875358.1"/>
    </source>
</evidence>
<dbReference type="EMBL" id="JAESVB010000003">
    <property type="protein sequence ID" value="MCB8875358.1"/>
    <property type="molecule type" value="Genomic_DNA"/>
</dbReference>
<dbReference type="GO" id="GO:0008270">
    <property type="term" value="F:zinc ion binding"/>
    <property type="evidence" value="ECO:0007669"/>
    <property type="project" value="UniProtKB-UniRule"/>
</dbReference>
<keyword evidence="6 11" id="KW-0862">Zinc</keyword>
<gene>
    <name evidence="11 12" type="primary">queC</name>
    <name evidence="12" type="ORF">ASILVAE211_09215</name>
</gene>
<reference evidence="12" key="1">
    <citation type="journal article" date="2021" name="Microorganisms">
        <title>Acidisoma silvae sp. nov. and Acidisomacellulosilytica sp. nov., Two Acidophilic Bacteria Isolated from Decaying Wood, Hydrolyzing Cellulose and Producing Poly-3-hydroxybutyrate.</title>
        <authorList>
            <person name="Mieszkin S."/>
            <person name="Pouder E."/>
            <person name="Uroz S."/>
            <person name="Simon-Colin C."/>
            <person name="Alain K."/>
        </authorList>
    </citation>
    <scope>NUCLEOTIDE SEQUENCE</scope>
    <source>
        <strain evidence="12">HW T2.11</strain>
    </source>
</reference>
<dbReference type="Pfam" id="PF06508">
    <property type="entry name" value="QueC"/>
    <property type="match status" value="1"/>
</dbReference>
<dbReference type="Proteomes" id="UP000708298">
    <property type="component" value="Unassembled WGS sequence"/>
</dbReference>
<evidence type="ECO:0000256" key="2">
    <source>
        <dbReference type="ARBA" id="ARBA00022598"/>
    </source>
</evidence>
<comment type="pathway">
    <text evidence="1 11">Purine metabolism; 7-cyano-7-deazaguanine biosynthesis.</text>
</comment>
<dbReference type="InterPro" id="IPR014729">
    <property type="entry name" value="Rossmann-like_a/b/a_fold"/>
</dbReference>
<dbReference type="PANTHER" id="PTHR42914:SF1">
    <property type="entry name" value="7-CYANO-7-DEAZAGUANINE SYNTHASE"/>
    <property type="match status" value="1"/>
</dbReference>
<feature type="binding site" evidence="11">
    <location>
        <position position="218"/>
    </location>
    <ligand>
        <name>Zn(2+)</name>
        <dbReference type="ChEBI" id="CHEBI:29105"/>
    </ligand>
</feature>
<dbReference type="AlphaFoldDB" id="A0A964DZ71"/>
<comment type="similarity">
    <text evidence="8 11">Belongs to the QueC family.</text>
</comment>
<feature type="binding site" evidence="11">
    <location>
        <begin position="12"/>
        <end position="22"/>
    </location>
    <ligand>
        <name>ATP</name>
        <dbReference type="ChEBI" id="CHEBI:30616"/>
    </ligand>
</feature>
<dbReference type="Gene3D" id="3.40.50.620">
    <property type="entry name" value="HUPs"/>
    <property type="match status" value="1"/>
</dbReference>
<dbReference type="EC" id="6.3.4.20" evidence="9 11"/>
<name>A0A964DZ71_9PROT</name>
<keyword evidence="3 11" id="KW-0479">Metal-binding</keyword>
<feature type="binding site" evidence="11">
    <location>
        <position position="200"/>
    </location>
    <ligand>
        <name>Zn(2+)</name>
        <dbReference type="ChEBI" id="CHEBI:29105"/>
    </ligand>
</feature>
<dbReference type="GO" id="GO:0005524">
    <property type="term" value="F:ATP binding"/>
    <property type="evidence" value="ECO:0007669"/>
    <property type="project" value="UniProtKB-UniRule"/>
</dbReference>
<accession>A0A964DZ71</accession>
<dbReference type="NCBIfam" id="TIGR00364">
    <property type="entry name" value="7-cyano-7-deazaguanine synthase QueC"/>
    <property type="match status" value="1"/>
</dbReference>
<evidence type="ECO:0000256" key="4">
    <source>
        <dbReference type="ARBA" id="ARBA00022741"/>
    </source>
</evidence>
<keyword evidence="2 11" id="KW-0436">Ligase</keyword>
<dbReference type="GO" id="GO:0016879">
    <property type="term" value="F:ligase activity, forming carbon-nitrogen bonds"/>
    <property type="evidence" value="ECO:0007669"/>
    <property type="project" value="UniProtKB-UniRule"/>
</dbReference>
<comment type="caution">
    <text evidence="12">The sequence shown here is derived from an EMBL/GenBank/DDBJ whole genome shotgun (WGS) entry which is preliminary data.</text>
</comment>
<keyword evidence="4 11" id="KW-0547">Nucleotide-binding</keyword>
<evidence type="ECO:0000256" key="3">
    <source>
        <dbReference type="ARBA" id="ARBA00022723"/>
    </source>
</evidence>
<dbReference type="HAMAP" id="MF_01633">
    <property type="entry name" value="QueC"/>
    <property type="match status" value="1"/>
</dbReference>
<evidence type="ECO:0000313" key="13">
    <source>
        <dbReference type="Proteomes" id="UP000708298"/>
    </source>
</evidence>
<dbReference type="RefSeq" id="WP_227321016.1">
    <property type="nucleotide sequence ID" value="NZ_JAESVB010000003.1"/>
</dbReference>
<organism evidence="12 13">
    <name type="scientific">Acidisoma silvae</name>
    <dbReference type="NCBI Taxonomy" id="2802396"/>
    <lineage>
        <taxon>Bacteria</taxon>
        <taxon>Pseudomonadati</taxon>
        <taxon>Pseudomonadota</taxon>
        <taxon>Alphaproteobacteria</taxon>
        <taxon>Acetobacterales</taxon>
        <taxon>Acidocellaceae</taxon>
        <taxon>Acidisoma</taxon>
    </lineage>
</organism>
<evidence type="ECO:0000256" key="7">
    <source>
        <dbReference type="ARBA" id="ARBA00022840"/>
    </source>
</evidence>
<evidence type="ECO:0000256" key="11">
    <source>
        <dbReference type="HAMAP-Rule" id="MF_01633"/>
    </source>
</evidence>
<evidence type="ECO:0000256" key="10">
    <source>
        <dbReference type="ARBA" id="ARBA00047890"/>
    </source>
</evidence>
<reference evidence="12" key="2">
    <citation type="submission" date="2021-01" db="EMBL/GenBank/DDBJ databases">
        <authorList>
            <person name="Mieszkin S."/>
            <person name="Pouder E."/>
            <person name="Alain K."/>
        </authorList>
    </citation>
    <scope>NUCLEOTIDE SEQUENCE</scope>
    <source>
        <strain evidence="12">HW T2.11</strain>
    </source>
</reference>
<comment type="function">
    <text evidence="11">Catalyzes the ATP-dependent conversion of 7-carboxy-7-deazaguanine (CDG) to 7-cyano-7-deazaguanine (preQ(0)).</text>
</comment>
<evidence type="ECO:0000256" key="8">
    <source>
        <dbReference type="ARBA" id="ARBA00037993"/>
    </source>
</evidence>
<dbReference type="PIRSF" id="PIRSF006293">
    <property type="entry name" value="ExsB"/>
    <property type="match status" value="1"/>
</dbReference>
<dbReference type="PANTHER" id="PTHR42914">
    <property type="entry name" value="7-CYANO-7-DEAZAGUANINE SYNTHASE"/>
    <property type="match status" value="1"/>
</dbReference>
<evidence type="ECO:0000256" key="6">
    <source>
        <dbReference type="ARBA" id="ARBA00022833"/>
    </source>
</evidence>
<feature type="binding site" evidence="11">
    <location>
        <position position="221"/>
    </location>
    <ligand>
        <name>Zn(2+)</name>
        <dbReference type="ChEBI" id="CHEBI:29105"/>
    </ligand>
</feature>
<sequence>MTAADDKALVLFSGGQDSATCLAWALDRFGSVETIGFDYGQRHRVELDVRPAFLDALRADFPAWAGKLGADHLIDAGIVGKLSETALTQETEIAMQADGLPNTFVPGRNLLFLTMAAVTAYRRGIKHIVTGVCETDFSGYPDCRDDTVKALQLALNLGMDRRFVLHTPLMWIDKAATWALASGLGGDALVRLINQDTHTCYLGDRSTRHPWGYGCGHCPACNLRAEGWARFVADAPQPV</sequence>
<dbReference type="InterPro" id="IPR018317">
    <property type="entry name" value="QueC"/>
</dbReference>
<comment type="catalytic activity">
    <reaction evidence="10 11">
        <text>7-carboxy-7-carbaguanine + NH4(+) + 2 ATP = 7-cyano-7-carbaguanine + 2 AMP + 2 diphosphate + 2 H(+)</text>
        <dbReference type="Rhea" id="RHEA:27982"/>
        <dbReference type="ChEBI" id="CHEBI:15378"/>
        <dbReference type="ChEBI" id="CHEBI:28938"/>
        <dbReference type="ChEBI" id="CHEBI:30616"/>
        <dbReference type="ChEBI" id="CHEBI:33019"/>
        <dbReference type="ChEBI" id="CHEBI:45075"/>
        <dbReference type="ChEBI" id="CHEBI:61036"/>
        <dbReference type="ChEBI" id="CHEBI:456215"/>
        <dbReference type="EC" id="6.3.4.20"/>
    </reaction>
</comment>
<dbReference type="GO" id="GO:0008616">
    <property type="term" value="P:tRNA queuosine(34) biosynthetic process"/>
    <property type="evidence" value="ECO:0007669"/>
    <property type="project" value="UniProtKB-UniRule"/>
</dbReference>
<feature type="binding site" evidence="11">
    <location>
        <position position="215"/>
    </location>
    <ligand>
        <name>Zn(2+)</name>
        <dbReference type="ChEBI" id="CHEBI:29105"/>
    </ligand>
</feature>
<evidence type="ECO:0000256" key="5">
    <source>
        <dbReference type="ARBA" id="ARBA00022785"/>
    </source>
</evidence>
<evidence type="ECO:0000256" key="1">
    <source>
        <dbReference type="ARBA" id="ARBA00005061"/>
    </source>
</evidence>
<protein>
    <recommendedName>
        <fullName evidence="9 11">7-cyano-7-deazaguanine synthase</fullName>
        <ecNumber evidence="9 11">6.3.4.20</ecNumber>
    </recommendedName>
    <alternativeName>
        <fullName evidence="11">7-cyano-7-carbaguanine synthase</fullName>
    </alternativeName>
    <alternativeName>
        <fullName evidence="11">PreQ(0) synthase</fullName>
    </alternativeName>
    <alternativeName>
        <fullName evidence="11">Queuosine biosynthesis protein QueC</fullName>
    </alternativeName>
</protein>